<dbReference type="SUPFAM" id="SSF88946">
    <property type="entry name" value="Sigma2 domain of RNA polymerase sigma factors"/>
    <property type="match status" value="1"/>
</dbReference>
<gene>
    <name evidence="6" type="ORF">MNBD_ACTINO01-147</name>
</gene>
<dbReference type="PANTHER" id="PTHR43133">
    <property type="entry name" value="RNA POLYMERASE ECF-TYPE SIGMA FACTO"/>
    <property type="match status" value="1"/>
</dbReference>
<accession>A0A3B0RLX3</accession>
<evidence type="ECO:0000256" key="4">
    <source>
        <dbReference type="ARBA" id="ARBA00023163"/>
    </source>
</evidence>
<dbReference type="InterPro" id="IPR039425">
    <property type="entry name" value="RNA_pol_sigma-70-like"/>
</dbReference>
<sequence>MADRLVSYAFGMLRDRQAAEDAVQQAFLELAGSAPSFRGDGRALRAWMYRAVRFNCLDEVRRRSRRPEQPTSDLPDTVAVDEEIDLGFDPELEE</sequence>
<dbReference type="InterPro" id="IPR007627">
    <property type="entry name" value="RNA_pol_sigma70_r2"/>
</dbReference>
<feature type="domain" description="RNA polymerase sigma-70 region 2" evidence="5">
    <location>
        <begin position="3"/>
        <end position="66"/>
    </location>
</feature>
<organism evidence="6">
    <name type="scientific">hydrothermal vent metagenome</name>
    <dbReference type="NCBI Taxonomy" id="652676"/>
    <lineage>
        <taxon>unclassified sequences</taxon>
        <taxon>metagenomes</taxon>
        <taxon>ecological metagenomes</taxon>
    </lineage>
</organism>
<keyword evidence="3" id="KW-0238">DNA-binding</keyword>
<keyword evidence="2" id="KW-0731">Sigma factor</keyword>
<dbReference type="GO" id="GO:0003677">
    <property type="term" value="F:DNA binding"/>
    <property type="evidence" value="ECO:0007669"/>
    <property type="project" value="UniProtKB-KW"/>
</dbReference>
<proteinExistence type="predicted"/>
<dbReference type="InterPro" id="IPR013325">
    <property type="entry name" value="RNA_pol_sigma_r2"/>
</dbReference>
<name>A0A3B0RLX3_9ZZZZ</name>
<dbReference type="Pfam" id="PF04542">
    <property type="entry name" value="Sigma70_r2"/>
    <property type="match status" value="1"/>
</dbReference>
<evidence type="ECO:0000259" key="5">
    <source>
        <dbReference type="Pfam" id="PF04542"/>
    </source>
</evidence>
<keyword evidence="4" id="KW-0804">Transcription</keyword>
<evidence type="ECO:0000256" key="3">
    <source>
        <dbReference type="ARBA" id="ARBA00023125"/>
    </source>
</evidence>
<reference evidence="6" key="1">
    <citation type="submission" date="2018-06" db="EMBL/GenBank/DDBJ databases">
        <authorList>
            <person name="Zhirakovskaya E."/>
        </authorList>
    </citation>
    <scope>NUCLEOTIDE SEQUENCE</scope>
</reference>
<dbReference type="Gene3D" id="1.10.1740.10">
    <property type="match status" value="1"/>
</dbReference>
<evidence type="ECO:0000313" key="6">
    <source>
        <dbReference type="EMBL" id="VAV89716.1"/>
    </source>
</evidence>
<keyword evidence="1" id="KW-0805">Transcription regulation</keyword>
<protein>
    <recommendedName>
        <fullName evidence="5">RNA polymerase sigma-70 region 2 domain-containing protein</fullName>
    </recommendedName>
</protein>
<dbReference type="AlphaFoldDB" id="A0A3B0RLX3"/>
<evidence type="ECO:0000256" key="2">
    <source>
        <dbReference type="ARBA" id="ARBA00023082"/>
    </source>
</evidence>
<evidence type="ECO:0000256" key="1">
    <source>
        <dbReference type="ARBA" id="ARBA00023015"/>
    </source>
</evidence>
<feature type="non-terminal residue" evidence="6">
    <location>
        <position position="94"/>
    </location>
</feature>
<dbReference type="GO" id="GO:0006352">
    <property type="term" value="P:DNA-templated transcription initiation"/>
    <property type="evidence" value="ECO:0007669"/>
    <property type="project" value="InterPro"/>
</dbReference>
<dbReference type="EMBL" id="UOEI01000023">
    <property type="protein sequence ID" value="VAV89716.1"/>
    <property type="molecule type" value="Genomic_DNA"/>
</dbReference>
<dbReference type="GO" id="GO:0016987">
    <property type="term" value="F:sigma factor activity"/>
    <property type="evidence" value="ECO:0007669"/>
    <property type="project" value="UniProtKB-KW"/>
</dbReference>
<dbReference type="PANTHER" id="PTHR43133:SF8">
    <property type="entry name" value="RNA POLYMERASE SIGMA FACTOR HI_1459-RELATED"/>
    <property type="match status" value="1"/>
</dbReference>